<dbReference type="PANTHER" id="PTHR23129:SF0">
    <property type="entry name" value="ACYL-COENZYME A DIPHOSPHATASE FITM2"/>
    <property type="match status" value="1"/>
</dbReference>
<dbReference type="EMBL" id="SDIL01000008">
    <property type="protein sequence ID" value="RXK41507.1"/>
    <property type="molecule type" value="Genomic_DNA"/>
</dbReference>
<keyword evidence="2 8" id="KW-0812">Transmembrane</keyword>
<evidence type="ECO:0000256" key="4">
    <source>
        <dbReference type="ARBA" id="ARBA00022824"/>
    </source>
</evidence>
<dbReference type="AlphaFoldDB" id="A0A4V1M4T7"/>
<gene>
    <name evidence="9" type="ORF">M231_01215</name>
</gene>
<dbReference type="GO" id="GO:0010945">
    <property type="term" value="F:coenzyme A diphosphatase activity"/>
    <property type="evidence" value="ECO:0007669"/>
    <property type="project" value="InterPro"/>
</dbReference>
<feature type="transmembrane region" description="Helical" evidence="8">
    <location>
        <begin position="237"/>
        <end position="255"/>
    </location>
</feature>
<dbReference type="GO" id="GO:0005789">
    <property type="term" value="C:endoplasmic reticulum membrane"/>
    <property type="evidence" value="ECO:0007669"/>
    <property type="project" value="UniProtKB-SubCell"/>
</dbReference>
<evidence type="ECO:0000256" key="8">
    <source>
        <dbReference type="SAM" id="Phobius"/>
    </source>
</evidence>
<comment type="subcellular location">
    <subcellularLocation>
        <location evidence="1">Endoplasmic reticulum membrane</location>
        <topology evidence="1">Multi-pass membrane protein</topology>
    </subcellularLocation>
</comment>
<feature type="transmembrane region" description="Helical" evidence="8">
    <location>
        <begin position="472"/>
        <end position="494"/>
    </location>
</feature>
<protein>
    <submittedName>
        <fullName evidence="9">Uncharacterized protein</fullName>
    </submittedName>
</protein>
<evidence type="ECO:0000313" key="9">
    <source>
        <dbReference type="EMBL" id="RXK41507.1"/>
    </source>
</evidence>
<keyword evidence="10" id="KW-1185">Reference proteome</keyword>
<evidence type="ECO:0000256" key="1">
    <source>
        <dbReference type="ARBA" id="ARBA00004477"/>
    </source>
</evidence>
<dbReference type="InParanoid" id="A0A4V1M4T7"/>
<sequence>MDLTFDQADVGSSLRHRKTDRIEGLTPVGDGHYRSIIGSDHAQVQSILRGSDHPPGQSILGSDHPQVQSILRGSDYPQGLSYLTEGTDLARGRYRGWGRVGLGIGLILVVLLSTFYSLLFSTSLDTSLHPHYPHQRFDQQNRTAYFAQKGNFVNTYFVKYTWAWTSFFVLIHILTSPIPPLTSLTVSSTIATTSLSSPPHARSPLASYATSPQVVRSPGLSEISTSIRATFTRLTRLRPWFMATIIWASFTRWFFGQSLFDRIIVLSGGECVLSIPPDLDSSKLIQSLQSHNVHLSQSPLSDPLSTLNSMMDPSSSSPVQLPQLENGFISLPQQFCSPGGHKPLSNLLSEMAHTGTMRPRWRKGHDISGHTFLLILAIILLVKELEPTWKRWTRRVSSLSRRNQLFRKTEIALIDDSQGMDFGKDVKLDGEEVVIAREVNSDESKETKRKGQKVKRSGLGGKMRSWIHSFSGIGATILVVLWFWMLIMTGIYFHNPQEKLTGLVCGLLAGGIVDLFSPSTVTDVSLYDSETSTVLIDENEARRDSVSLTDLD</sequence>
<feature type="transmembrane region" description="Helical" evidence="8">
    <location>
        <begin position="500"/>
        <end position="517"/>
    </location>
</feature>
<feature type="transmembrane region" description="Helical" evidence="8">
    <location>
        <begin position="156"/>
        <end position="174"/>
    </location>
</feature>
<dbReference type="PANTHER" id="PTHR23129">
    <property type="entry name" value="ACYL-COENZYME A DIPHOSPHATASE FITM2"/>
    <property type="match status" value="1"/>
</dbReference>
<dbReference type="GO" id="GO:0034389">
    <property type="term" value="P:lipid droplet organization"/>
    <property type="evidence" value="ECO:0007669"/>
    <property type="project" value="TreeGrafter"/>
</dbReference>
<dbReference type="STRING" id="5217.A0A4V1M4T7"/>
<proteinExistence type="predicted"/>
<dbReference type="FunCoup" id="A0A4V1M4T7">
    <property type="interactions" value="128"/>
</dbReference>
<feature type="transmembrane region" description="Helical" evidence="8">
    <location>
        <begin position="100"/>
        <end position="119"/>
    </location>
</feature>
<evidence type="ECO:0000256" key="7">
    <source>
        <dbReference type="ARBA" id="ARBA00023136"/>
    </source>
</evidence>
<evidence type="ECO:0000256" key="2">
    <source>
        <dbReference type="ARBA" id="ARBA00022692"/>
    </source>
</evidence>
<keyword evidence="4" id="KW-0256">Endoplasmic reticulum</keyword>
<dbReference type="VEuPathDB" id="FungiDB:TREMEDRAFT_65734"/>
<evidence type="ECO:0000256" key="6">
    <source>
        <dbReference type="ARBA" id="ARBA00023098"/>
    </source>
</evidence>
<organism evidence="9 10">
    <name type="scientific">Tremella mesenterica</name>
    <name type="common">Jelly fungus</name>
    <dbReference type="NCBI Taxonomy" id="5217"/>
    <lineage>
        <taxon>Eukaryota</taxon>
        <taxon>Fungi</taxon>
        <taxon>Dikarya</taxon>
        <taxon>Basidiomycota</taxon>
        <taxon>Agaricomycotina</taxon>
        <taxon>Tremellomycetes</taxon>
        <taxon>Tremellales</taxon>
        <taxon>Tremellaceae</taxon>
        <taxon>Tremella</taxon>
    </lineage>
</organism>
<dbReference type="InterPro" id="IPR019388">
    <property type="entry name" value="FIT"/>
</dbReference>
<name>A0A4V1M4T7_TREME</name>
<evidence type="ECO:0000313" key="10">
    <source>
        <dbReference type="Proteomes" id="UP000289152"/>
    </source>
</evidence>
<evidence type="ECO:0000256" key="3">
    <source>
        <dbReference type="ARBA" id="ARBA00022801"/>
    </source>
</evidence>
<comment type="caution">
    <text evidence="9">The sequence shown here is derived from an EMBL/GenBank/DDBJ whole genome shotgun (WGS) entry which is preliminary data.</text>
</comment>
<keyword evidence="5 8" id="KW-1133">Transmembrane helix</keyword>
<dbReference type="Pfam" id="PF10261">
    <property type="entry name" value="FIT"/>
    <property type="match status" value="1"/>
</dbReference>
<keyword evidence="6" id="KW-0443">Lipid metabolism</keyword>
<evidence type="ECO:0000256" key="5">
    <source>
        <dbReference type="ARBA" id="ARBA00022989"/>
    </source>
</evidence>
<dbReference type="Proteomes" id="UP000289152">
    <property type="component" value="Unassembled WGS sequence"/>
</dbReference>
<dbReference type="GO" id="GO:0008654">
    <property type="term" value="P:phospholipid biosynthetic process"/>
    <property type="evidence" value="ECO:0007669"/>
    <property type="project" value="TreeGrafter"/>
</dbReference>
<keyword evidence="3" id="KW-0378">Hydrolase</keyword>
<reference evidence="9 10" key="1">
    <citation type="submission" date="2016-06" db="EMBL/GenBank/DDBJ databases">
        <title>Evolution of pathogenesis and genome organization in the Tremellales.</title>
        <authorList>
            <person name="Cuomo C."/>
            <person name="Litvintseva A."/>
            <person name="Heitman J."/>
            <person name="Chen Y."/>
            <person name="Sun S."/>
            <person name="Springer D."/>
            <person name="Dromer F."/>
            <person name="Young S."/>
            <person name="Zeng Q."/>
            <person name="Chapman S."/>
            <person name="Gujja S."/>
            <person name="Saif S."/>
            <person name="Birren B."/>
        </authorList>
    </citation>
    <scope>NUCLEOTIDE SEQUENCE [LARGE SCALE GENOMIC DNA]</scope>
    <source>
        <strain evidence="9 10">ATCC 28783</strain>
    </source>
</reference>
<keyword evidence="7 8" id="KW-0472">Membrane</keyword>
<dbReference type="OrthoDB" id="5579088at2759"/>
<accession>A0A4V1M4T7</accession>
<dbReference type="GO" id="GO:0019915">
    <property type="term" value="P:lipid storage"/>
    <property type="evidence" value="ECO:0007669"/>
    <property type="project" value="InterPro"/>
</dbReference>